<keyword evidence="3" id="KW-1185">Reference proteome</keyword>
<keyword evidence="1" id="KW-0472">Membrane</keyword>
<sequence length="270" mass="31142">MIITKMMYVPWAMFGIVLVCTFTGYVSLTVGGTPDHVLLEKKVGALKGSTEANIAVEMLQVKLVEEYDTLEDLYKGIRAHEVDHGIINSDIVMYEQTTWNDGYSLNNQLVIIKTLPIESKVHVTKKGGWGLDEENDEFFKCLNRHVKNEVLRNVYNKYRRPIKITNLYYPDLIKEMVNPDIGSYQILFIVAFGLVILGFLYDFVDYTYHKFVKRKVDFISRRMQDELAIGSVRVSGREFNQLKKDILKLKNFMDDVADISKQNTVPSSEF</sequence>
<dbReference type="EnsemblMetazoa" id="CLYHEMT000660.1">
    <property type="protein sequence ID" value="CLYHEMP000660.1"/>
    <property type="gene ID" value="CLYHEMG000660"/>
</dbReference>
<keyword evidence="1" id="KW-1133">Transmembrane helix</keyword>
<proteinExistence type="predicted"/>
<protein>
    <submittedName>
        <fullName evidence="2">Uncharacterized protein</fullName>
    </submittedName>
</protein>
<evidence type="ECO:0000313" key="3">
    <source>
        <dbReference type="Proteomes" id="UP000594262"/>
    </source>
</evidence>
<dbReference type="Proteomes" id="UP000594262">
    <property type="component" value="Unplaced"/>
</dbReference>
<accession>A0A7M5WI36</accession>
<name>A0A7M5WI36_9CNID</name>
<reference evidence="2" key="1">
    <citation type="submission" date="2021-01" db="UniProtKB">
        <authorList>
            <consortium name="EnsemblMetazoa"/>
        </authorList>
    </citation>
    <scope>IDENTIFICATION</scope>
</reference>
<evidence type="ECO:0000313" key="2">
    <source>
        <dbReference type="EnsemblMetazoa" id="CLYHEMP000660.1"/>
    </source>
</evidence>
<dbReference type="AlphaFoldDB" id="A0A7M5WI36"/>
<feature type="transmembrane region" description="Helical" evidence="1">
    <location>
        <begin position="184"/>
        <end position="204"/>
    </location>
</feature>
<keyword evidence="1" id="KW-0812">Transmembrane</keyword>
<organism evidence="2 3">
    <name type="scientific">Clytia hemisphaerica</name>
    <dbReference type="NCBI Taxonomy" id="252671"/>
    <lineage>
        <taxon>Eukaryota</taxon>
        <taxon>Metazoa</taxon>
        <taxon>Cnidaria</taxon>
        <taxon>Hydrozoa</taxon>
        <taxon>Hydroidolina</taxon>
        <taxon>Leptothecata</taxon>
        <taxon>Obeliida</taxon>
        <taxon>Clytiidae</taxon>
        <taxon>Clytia</taxon>
    </lineage>
</organism>
<feature type="transmembrane region" description="Helical" evidence="1">
    <location>
        <begin position="7"/>
        <end position="28"/>
    </location>
</feature>
<evidence type="ECO:0000256" key="1">
    <source>
        <dbReference type="SAM" id="Phobius"/>
    </source>
</evidence>